<accession>A0AAE0Y7K6</accession>
<keyword evidence="2" id="KW-1185">Reference proteome</keyword>
<sequence>MSRLLFFTSLDNVTSKQSDRVCDSAFIQFIGECTVRTSEFVAEWSREESSLLNELANLNFINNTLTPVSHAVRRGWWLEAISRPAVQVINPVAVTDH</sequence>
<comment type="caution">
    <text evidence="1">The sequence shown here is derived from an EMBL/GenBank/DDBJ whole genome shotgun (WGS) entry which is preliminary data.</text>
</comment>
<name>A0AAE0Y7K6_9GAST</name>
<gene>
    <name evidence="1" type="ORF">RRG08_024542</name>
</gene>
<protein>
    <submittedName>
        <fullName evidence="1">Uncharacterized protein</fullName>
    </submittedName>
</protein>
<evidence type="ECO:0000313" key="1">
    <source>
        <dbReference type="EMBL" id="KAK3735747.1"/>
    </source>
</evidence>
<evidence type="ECO:0000313" key="2">
    <source>
        <dbReference type="Proteomes" id="UP001283361"/>
    </source>
</evidence>
<organism evidence="1 2">
    <name type="scientific">Elysia crispata</name>
    <name type="common">lettuce slug</name>
    <dbReference type="NCBI Taxonomy" id="231223"/>
    <lineage>
        <taxon>Eukaryota</taxon>
        <taxon>Metazoa</taxon>
        <taxon>Spiralia</taxon>
        <taxon>Lophotrochozoa</taxon>
        <taxon>Mollusca</taxon>
        <taxon>Gastropoda</taxon>
        <taxon>Heterobranchia</taxon>
        <taxon>Euthyneura</taxon>
        <taxon>Panpulmonata</taxon>
        <taxon>Sacoglossa</taxon>
        <taxon>Placobranchoidea</taxon>
        <taxon>Plakobranchidae</taxon>
        <taxon>Elysia</taxon>
    </lineage>
</organism>
<proteinExistence type="predicted"/>
<reference evidence="1" key="1">
    <citation type="journal article" date="2023" name="G3 (Bethesda)">
        <title>A reference genome for the long-term kleptoplast-retaining sea slug Elysia crispata morphotype clarki.</title>
        <authorList>
            <person name="Eastman K.E."/>
            <person name="Pendleton A.L."/>
            <person name="Shaikh M.A."/>
            <person name="Suttiyut T."/>
            <person name="Ogas R."/>
            <person name="Tomko P."/>
            <person name="Gavelis G."/>
            <person name="Widhalm J.R."/>
            <person name="Wisecaver J.H."/>
        </authorList>
    </citation>
    <scope>NUCLEOTIDE SEQUENCE</scope>
    <source>
        <strain evidence="1">ECLA1</strain>
    </source>
</reference>
<dbReference type="EMBL" id="JAWDGP010006768">
    <property type="protein sequence ID" value="KAK3735747.1"/>
    <property type="molecule type" value="Genomic_DNA"/>
</dbReference>
<dbReference type="Proteomes" id="UP001283361">
    <property type="component" value="Unassembled WGS sequence"/>
</dbReference>
<dbReference type="AlphaFoldDB" id="A0AAE0Y7K6"/>